<dbReference type="EMBL" id="JAWDGP010001242">
    <property type="protein sequence ID" value="KAK3793450.1"/>
    <property type="molecule type" value="Genomic_DNA"/>
</dbReference>
<feature type="domain" description="Temptin Cys/Cys disulfide" evidence="3">
    <location>
        <begin position="1"/>
        <end position="44"/>
    </location>
</feature>
<feature type="compositionally biased region" description="Basic and acidic residues" evidence="1">
    <location>
        <begin position="1"/>
        <end position="18"/>
    </location>
</feature>
<dbReference type="PANTHER" id="PTHR10157:SF23">
    <property type="entry name" value="MOXD1 HOMOLOG 1"/>
    <property type="match status" value="1"/>
</dbReference>
<keyword evidence="5" id="KW-1185">Reference proteome</keyword>
<dbReference type="InterPro" id="IPR036939">
    <property type="entry name" value="Cu2_ascorb_mOase_N_sf"/>
</dbReference>
<gene>
    <name evidence="4" type="ORF">RRG08_011493</name>
</gene>
<dbReference type="Pfam" id="PF24784">
    <property type="entry name" value="Temptin_C"/>
    <property type="match status" value="1"/>
</dbReference>
<comment type="caution">
    <text evidence="4">The sequence shown here is derived from an EMBL/GenBank/DDBJ whole genome shotgun (WGS) entry which is preliminary data.</text>
</comment>
<organism evidence="4 5">
    <name type="scientific">Elysia crispata</name>
    <name type="common">lettuce slug</name>
    <dbReference type="NCBI Taxonomy" id="231223"/>
    <lineage>
        <taxon>Eukaryota</taxon>
        <taxon>Metazoa</taxon>
        <taxon>Spiralia</taxon>
        <taxon>Lophotrochozoa</taxon>
        <taxon>Mollusca</taxon>
        <taxon>Gastropoda</taxon>
        <taxon>Heterobranchia</taxon>
        <taxon>Euthyneura</taxon>
        <taxon>Panpulmonata</taxon>
        <taxon>Sacoglossa</taxon>
        <taxon>Placobranchoidea</taxon>
        <taxon>Plakobranchidae</taxon>
        <taxon>Elysia</taxon>
    </lineage>
</organism>
<accession>A0AAE1ATF9</accession>
<feature type="domain" description="Copper type II ascorbate-dependent monooxygenase N-terminal" evidence="2">
    <location>
        <begin position="88"/>
        <end position="190"/>
    </location>
</feature>
<dbReference type="SUPFAM" id="SSF49742">
    <property type="entry name" value="PHM/PNGase F"/>
    <property type="match status" value="1"/>
</dbReference>
<dbReference type="Gene3D" id="2.60.120.310">
    <property type="entry name" value="Copper type II, ascorbate-dependent monooxygenase, N-terminal domain"/>
    <property type="match status" value="1"/>
</dbReference>
<dbReference type="GO" id="GO:0004500">
    <property type="term" value="F:dopamine beta-monooxygenase activity"/>
    <property type="evidence" value="ECO:0007669"/>
    <property type="project" value="InterPro"/>
</dbReference>
<dbReference type="PANTHER" id="PTHR10157">
    <property type="entry name" value="DOPAMINE BETA HYDROXYLASE RELATED"/>
    <property type="match status" value="1"/>
</dbReference>
<dbReference type="Proteomes" id="UP001283361">
    <property type="component" value="Unassembled WGS sequence"/>
</dbReference>
<dbReference type="GO" id="GO:0005507">
    <property type="term" value="F:copper ion binding"/>
    <property type="evidence" value="ECO:0007669"/>
    <property type="project" value="InterPro"/>
</dbReference>
<sequence>WNPELCRTDSDGDGRTNGEELGDPDCNWASSRVPDRVTDITHPDENRYSVCDPYDSPQCQARNQFVNCEVDKFDQCDAIDDPAIRTLELRFPPTQIPATETNYYCMTFNLPSDQDYHIVANEGIIDNANVVHHQLLYACESDVPDRSTPRPCGMGATDGCSIISAWTVGQAGQCFGEKIGFRIGRSTYKKVILEGDPPTQEGHAGGKVTLVTIGRSTYKKVILE</sequence>
<evidence type="ECO:0000256" key="1">
    <source>
        <dbReference type="SAM" id="MobiDB-lite"/>
    </source>
</evidence>
<reference evidence="4" key="1">
    <citation type="journal article" date="2023" name="G3 (Bethesda)">
        <title>A reference genome for the long-term kleptoplast-retaining sea slug Elysia crispata morphotype clarki.</title>
        <authorList>
            <person name="Eastman K.E."/>
            <person name="Pendleton A.L."/>
            <person name="Shaikh M.A."/>
            <person name="Suttiyut T."/>
            <person name="Ogas R."/>
            <person name="Tomko P."/>
            <person name="Gavelis G."/>
            <person name="Widhalm J.R."/>
            <person name="Wisecaver J.H."/>
        </authorList>
    </citation>
    <scope>NUCLEOTIDE SEQUENCE</scope>
    <source>
        <strain evidence="4">ECLA1</strain>
    </source>
</reference>
<dbReference type="InterPro" id="IPR000323">
    <property type="entry name" value="Cu2_ascorb_mOase_N"/>
</dbReference>
<feature type="non-terminal residue" evidence="4">
    <location>
        <position position="1"/>
    </location>
</feature>
<name>A0AAE1ATF9_9GAST</name>
<dbReference type="InterPro" id="IPR008977">
    <property type="entry name" value="PHM/PNGase_F_dom_sf"/>
</dbReference>
<evidence type="ECO:0000313" key="5">
    <source>
        <dbReference type="Proteomes" id="UP001283361"/>
    </source>
</evidence>
<feature type="region of interest" description="Disordered" evidence="1">
    <location>
        <begin position="1"/>
        <end position="28"/>
    </location>
</feature>
<dbReference type="AlphaFoldDB" id="A0AAE1ATF9"/>
<dbReference type="Pfam" id="PF01082">
    <property type="entry name" value="Cu2_monooxygen"/>
    <property type="match status" value="1"/>
</dbReference>
<feature type="non-terminal residue" evidence="4">
    <location>
        <position position="224"/>
    </location>
</feature>
<evidence type="ECO:0000259" key="2">
    <source>
        <dbReference type="Pfam" id="PF01082"/>
    </source>
</evidence>
<proteinExistence type="predicted"/>
<evidence type="ECO:0000313" key="4">
    <source>
        <dbReference type="EMBL" id="KAK3793450.1"/>
    </source>
</evidence>
<evidence type="ECO:0000259" key="3">
    <source>
        <dbReference type="Pfam" id="PF24784"/>
    </source>
</evidence>
<dbReference type="InterPro" id="IPR057626">
    <property type="entry name" value="S-S_Temptin"/>
</dbReference>
<protein>
    <submittedName>
        <fullName evidence="4">Uncharacterized protein</fullName>
    </submittedName>
</protein>
<dbReference type="InterPro" id="IPR000945">
    <property type="entry name" value="DBH-like"/>
</dbReference>